<evidence type="ECO:0000256" key="6">
    <source>
        <dbReference type="SAM" id="Phobius"/>
    </source>
</evidence>
<keyword evidence="4 6" id="KW-0472">Membrane</keyword>
<feature type="transmembrane region" description="Helical" evidence="6">
    <location>
        <begin position="278"/>
        <end position="297"/>
    </location>
</feature>
<name>A0A2P4ZRN3_9HYPO</name>
<gene>
    <name evidence="8" type="ORF">TGAM01_v203904</name>
</gene>
<feature type="transmembrane region" description="Helical" evidence="6">
    <location>
        <begin position="437"/>
        <end position="462"/>
    </location>
</feature>
<feature type="transmembrane region" description="Helical" evidence="6">
    <location>
        <begin position="347"/>
        <end position="369"/>
    </location>
</feature>
<feature type="compositionally biased region" description="Basic and acidic residues" evidence="5">
    <location>
        <begin position="61"/>
        <end position="72"/>
    </location>
</feature>
<dbReference type="Gene3D" id="1.20.1250.20">
    <property type="entry name" value="MFS general substrate transporter like domains"/>
    <property type="match status" value="2"/>
</dbReference>
<dbReference type="RefSeq" id="XP_018657260.1">
    <property type="nucleotide sequence ID" value="XM_018809571.1"/>
</dbReference>
<evidence type="ECO:0000313" key="9">
    <source>
        <dbReference type="Proteomes" id="UP000054821"/>
    </source>
</evidence>
<dbReference type="PANTHER" id="PTHR42718:SF41">
    <property type="entry name" value="MFS TRANSPORTER OF UNKOWN SPECIFICITY (AFU_ORTHOLOGUE AFUA_5G09940)-RELATED"/>
    <property type="match status" value="1"/>
</dbReference>
<evidence type="ECO:0000256" key="2">
    <source>
        <dbReference type="ARBA" id="ARBA00022692"/>
    </source>
</evidence>
<dbReference type="GeneID" id="29989654"/>
<dbReference type="CDD" id="cd17476">
    <property type="entry name" value="MFS_Amf1_MDR_like"/>
    <property type="match status" value="1"/>
</dbReference>
<reference evidence="8 9" key="1">
    <citation type="journal article" date="2016" name="Genome Announc.">
        <title>Draft Whole-Genome Sequence of Trichoderma gamsii T6085, a Promising Biocontrol Agent of Fusarium Head Blight on Wheat.</title>
        <authorList>
            <person name="Baroncelli R."/>
            <person name="Zapparata A."/>
            <person name="Piaggeschi G."/>
            <person name="Sarrocco S."/>
            <person name="Vannacci G."/>
        </authorList>
    </citation>
    <scope>NUCLEOTIDE SEQUENCE [LARGE SCALE GENOMIC DNA]</scope>
    <source>
        <strain evidence="8 9">T6085</strain>
    </source>
</reference>
<feature type="transmembrane region" description="Helical" evidence="6">
    <location>
        <begin position="309"/>
        <end position="327"/>
    </location>
</feature>
<feature type="transmembrane region" description="Helical" evidence="6">
    <location>
        <begin position="514"/>
        <end position="534"/>
    </location>
</feature>
<feature type="transmembrane region" description="Helical" evidence="6">
    <location>
        <begin position="156"/>
        <end position="177"/>
    </location>
</feature>
<feature type="transmembrane region" description="Helical" evidence="6">
    <location>
        <begin position="217"/>
        <end position="239"/>
    </location>
</feature>
<feature type="domain" description="Major facilitator superfamily (MFS) profile" evidence="7">
    <location>
        <begin position="90"/>
        <end position="538"/>
    </location>
</feature>
<dbReference type="InterPro" id="IPR020846">
    <property type="entry name" value="MFS_dom"/>
</dbReference>
<evidence type="ECO:0000256" key="4">
    <source>
        <dbReference type="ARBA" id="ARBA00023136"/>
    </source>
</evidence>
<dbReference type="EMBL" id="JPDN02000011">
    <property type="protein sequence ID" value="PON26955.1"/>
    <property type="molecule type" value="Genomic_DNA"/>
</dbReference>
<dbReference type="GO" id="GO:0022857">
    <property type="term" value="F:transmembrane transporter activity"/>
    <property type="evidence" value="ECO:0007669"/>
    <property type="project" value="InterPro"/>
</dbReference>
<feature type="transmembrane region" description="Helical" evidence="6">
    <location>
        <begin position="183"/>
        <end position="205"/>
    </location>
</feature>
<feature type="transmembrane region" description="Helical" evidence="6">
    <location>
        <begin position="245"/>
        <end position="266"/>
    </location>
</feature>
<organism evidence="8 9">
    <name type="scientific">Trichoderma gamsii</name>
    <dbReference type="NCBI Taxonomy" id="398673"/>
    <lineage>
        <taxon>Eukaryota</taxon>
        <taxon>Fungi</taxon>
        <taxon>Dikarya</taxon>
        <taxon>Ascomycota</taxon>
        <taxon>Pezizomycotina</taxon>
        <taxon>Sordariomycetes</taxon>
        <taxon>Hypocreomycetidae</taxon>
        <taxon>Hypocreales</taxon>
        <taxon>Hypocreaceae</taxon>
        <taxon>Trichoderma</taxon>
    </lineage>
</organism>
<dbReference type="SUPFAM" id="SSF103473">
    <property type="entry name" value="MFS general substrate transporter"/>
    <property type="match status" value="1"/>
</dbReference>
<dbReference type="Proteomes" id="UP000054821">
    <property type="component" value="Unassembled WGS sequence"/>
</dbReference>
<evidence type="ECO:0000259" key="7">
    <source>
        <dbReference type="PROSITE" id="PS50850"/>
    </source>
</evidence>
<keyword evidence="2 6" id="KW-0812">Transmembrane</keyword>
<keyword evidence="9" id="KW-1185">Reference proteome</keyword>
<dbReference type="PROSITE" id="PS50850">
    <property type="entry name" value="MFS"/>
    <property type="match status" value="1"/>
</dbReference>
<evidence type="ECO:0000313" key="8">
    <source>
        <dbReference type="EMBL" id="PON26955.1"/>
    </source>
</evidence>
<evidence type="ECO:0000256" key="5">
    <source>
        <dbReference type="SAM" id="MobiDB-lite"/>
    </source>
</evidence>
<proteinExistence type="predicted"/>
<sequence>MIEKDPESQVGTQNSSSTRLETKYAEERNLENLPGDLGVTKVASNDDEKKQRMSSSPSENAHADMEATDSSLERAVSRVPTLSKKRANAFITVVVLAQLVQMMDFGSGIVSASIIGNSLGVTPAQAAWIASSYPLTQGSFVLVSGRIGAVFGHKKLLTIGCAWWVFWNMATAAYGGTIISVSIMRALAGIGGGLIVPNAVALLTITFPPGRQRNLSLALFASMGPVGGAGGCVIVGIFIQWLHWTWLFFFLATLGLVVYGIAILVIEEDLPLDPTGSIDWVGSYLALGGLILFNIVWNQAPVVGWDEPYEYILLIIAILHFALFILWEARYAKVPILPVDIWKAPSFSAIVVVLFLIFMSLGIYLWYVVVFLLNIRHYSAVILGCVWIPMAICGVGAAFLAAWAVPRMPAQFLVAAGCVGAAGTNILLATTPVHQTYWAMIFPAMILVAFTGDMVFAAGQIIASSGVSRRHQGAAGSLIGMLFTYGMSTGLGFAGTVERYVDPHATNLLKGYRAAAYLAIGFAVGGLIIDLIFVRMKKNTTEGWQGEDAEMNA</sequence>
<feature type="transmembrane region" description="Helical" evidence="6">
    <location>
        <begin position="474"/>
        <end position="494"/>
    </location>
</feature>
<dbReference type="PANTHER" id="PTHR42718">
    <property type="entry name" value="MAJOR FACILITATOR SUPERFAMILY MULTIDRUG TRANSPORTER MFSC"/>
    <property type="match status" value="1"/>
</dbReference>
<feature type="transmembrane region" description="Helical" evidence="6">
    <location>
        <begin position="381"/>
        <end position="405"/>
    </location>
</feature>
<protein>
    <recommendedName>
        <fullName evidence="7">Major facilitator superfamily (MFS) profile domain-containing protein</fullName>
    </recommendedName>
</protein>
<evidence type="ECO:0000256" key="1">
    <source>
        <dbReference type="ARBA" id="ARBA00004141"/>
    </source>
</evidence>
<dbReference type="InterPro" id="IPR036259">
    <property type="entry name" value="MFS_trans_sf"/>
</dbReference>
<keyword evidence="3 6" id="KW-1133">Transmembrane helix</keyword>
<comment type="subcellular location">
    <subcellularLocation>
        <location evidence="1">Membrane</location>
        <topology evidence="1">Multi-pass membrane protein</topology>
    </subcellularLocation>
</comment>
<feature type="transmembrane region" description="Helical" evidence="6">
    <location>
        <begin position="87"/>
        <end position="114"/>
    </location>
</feature>
<accession>A0A2P4ZRN3</accession>
<comment type="caution">
    <text evidence="8">The sequence shown here is derived from an EMBL/GenBank/DDBJ whole genome shotgun (WGS) entry which is preliminary data.</text>
</comment>
<feature type="compositionally biased region" description="Polar residues" evidence="5">
    <location>
        <begin position="9"/>
        <end position="19"/>
    </location>
</feature>
<dbReference type="GO" id="GO:0016020">
    <property type="term" value="C:membrane"/>
    <property type="evidence" value="ECO:0007669"/>
    <property type="project" value="UniProtKB-SubCell"/>
</dbReference>
<dbReference type="Pfam" id="PF07690">
    <property type="entry name" value="MFS_1"/>
    <property type="match status" value="1"/>
</dbReference>
<dbReference type="AlphaFoldDB" id="A0A2P4ZRN3"/>
<evidence type="ECO:0000256" key="3">
    <source>
        <dbReference type="ARBA" id="ARBA00022989"/>
    </source>
</evidence>
<feature type="compositionally biased region" description="Basic and acidic residues" evidence="5">
    <location>
        <begin position="20"/>
        <end position="30"/>
    </location>
</feature>
<feature type="region of interest" description="Disordered" evidence="5">
    <location>
        <begin position="1"/>
        <end position="72"/>
    </location>
</feature>
<dbReference type="InterPro" id="IPR011701">
    <property type="entry name" value="MFS"/>
</dbReference>